<dbReference type="AlphaFoldDB" id="A0A1P8ELQ8"/>
<dbReference type="KEGG" id="asol:BEN76_14590"/>
<dbReference type="Proteomes" id="UP001256400">
    <property type="component" value="Chromosome"/>
</dbReference>
<keyword evidence="1" id="KW-0812">Transmembrane</keyword>
<keyword evidence="1" id="KW-0472">Membrane</keyword>
<proteinExistence type="predicted"/>
<evidence type="ECO:0000313" key="4">
    <source>
        <dbReference type="Proteomes" id="UP000185674"/>
    </source>
</evidence>
<name>A0A1P8ELQ8_9GAMM</name>
<reference evidence="3" key="2">
    <citation type="submission" date="2023-09" db="EMBL/GenBank/DDBJ databases">
        <title>Acinetobacter soli.</title>
        <authorList>
            <person name="Kim B."/>
            <person name="Kim D."/>
            <person name="Park D."/>
        </authorList>
    </citation>
    <scope>NUCLEOTIDE SEQUENCE</scope>
    <source>
        <strain evidence="3">2023.05</strain>
    </source>
</reference>
<evidence type="ECO:0000313" key="3">
    <source>
        <dbReference type="EMBL" id="WND06155.1"/>
    </source>
</evidence>
<feature type="transmembrane region" description="Helical" evidence="1">
    <location>
        <begin position="44"/>
        <end position="65"/>
    </location>
</feature>
<evidence type="ECO:0000313" key="2">
    <source>
        <dbReference type="EMBL" id="APV37164.1"/>
    </source>
</evidence>
<gene>
    <name evidence="2" type="ORF">BEN76_14590</name>
    <name evidence="3" type="ORF">RHP80_03085</name>
</gene>
<reference evidence="2 4" key="1">
    <citation type="submission" date="2016-08" db="EMBL/GenBank/DDBJ databases">
        <title>Complete genome sequence of Acinetobacter baylyi strain GFJ2.</title>
        <authorList>
            <person name="Tabata M."/>
            <person name="Kuboki S."/>
            <person name="Gibu N."/>
            <person name="Kinouchi Y."/>
            <person name="Vangnai A."/>
            <person name="Kasai D."/>
            <person name="Fukuda M."/>
        </authorList>
    </citation>
    <scope>NUCLEOTIDE SEQUENCE [LARGE SCALE GENOMIC DNA]</scope>
    <source>
        <strain evidence="2 4">GFJ2</strain>
    </source>
</reference>
<organism evidence="2 4">
    <name type="scientific">Acinetobacter soli</name>
    <dbReference type="NCBI Taxonomy" id="487316"/>
    <lineage>
        <taxon>Bacteria</taxon>
        <taxon>Pseudomonadati</taxon>
        <taxon>Pseudomonadota</taxon>
        <taxon>Gammaproteobacteria</taxon>
        <taxon>Moraxellales</taxon>
        <taxon>Moraxellaceae</taxon>
        <taxon>Acinetobacter</taxon>
    </lineage>
</organism>
<accession>A0A1P8ELQ8</accession>
<dbReference type="EMBL" id="CP134206">
    <property type="protein sequence ID" value="WND06155.1"/>
    <property type="molecule type" value="Genomic_DNA"/>
</dbReference>
<sequence length="397" mass="47144">MKGLIWTYLIGALFVLAILSVLSYGFGAGYVYVYWRDWQLQTTVWASIFVIAILGFVLQLLWISVKRYLSREQRKLETVFDFKNLHPYEQLGVIWLLDAAQDQHAFIDRIFTQSGLLKGIVESKLLSRQGHYTQALNALNHTAPMAFELAELQRIEIFLALHDTEKALTHLEFLQQHQLSPWLKDIEQSYRQKITEYWGRLALQQSWLYLRSLQYGHLDAQTRDLWLQQVLTQFEDASVDDLYALQQRYLELEQEIQTRPYSSKVLWLKLLSRMPEMSIQHERLALHLLREQFDRDVFYLWFQQQLLKQAPDYADIETKIEEMEQTYLSQPILSFAKWYVYEATERHAQADALLTLYPDNVLMSYLRIKAKIKDNDELVQQLNLIFENDANFIQFKI</sequence>
<dbReference type="Proteomes" id="UP000185674">
    <property type="component" value="Chromosome"/>
</dbReference>
<protein>
    <submittedName>
        <fullName evidence="3">Heme biosynthesis protein HemY</fullName>
    </submittedName>
</protein>
<dbReference type="eggNOG" id="ENOG50340SW">
    <property type="taxonomic scope" value="Bacteria"/>
</dbReference>
<feature type="transmembrane region" description="Helical" evidence="1">
    <location>
        <begin position="7"/>
        <end position="32"/>
    </location>
</feature>
<dbReference type="STRING" id="487316.BEN76_14590"/>
<keyword evidence="1" id="KW-1133">Transmembrane helix</keyword>
<evidence type="ECO:0000256" key="1">
    <source>
        <dbReference type="SAM" id="Phobius"/>
    </source>
</evidence>
<dbReference type="EMBL" id="CP016896">
    <property type="protein sequence ID" value="APV37164.1"/>
    <property type="molecule type" value="Genomic_DNA"/>
</dbReference>
<dbReference type="RefSeq" id="WP_055415469.1">
    <property type="nucleotide sequence ID" value="NZ_BHGE01000007.1"/>
</dbReference>